<reference evidence="1 2" key="1">
    <citation type="journal article" date="2015" name="Nature">
        <title>rRNA introns, odd ribosomes, and small enigmatic genomes across a large radiation of phyla.</title>
        <authorList>
            <person name="Brown C.T."/>
            <person name="Hug L.A."/>
            <person name="Thomas B.C."/>
            <person name="Sharon I."/>
            <person name="Castelle C.J."/>
            <person name="Singh A."/>
            <person name="Wilkins M.J."/>
            <person name="Williams K.H."/>
            <person name="Banfield J.F."/>
        </authorList>
    </citation>
    <scope>NUCLEOTIDE SEQUENCE [LARGE SCALE GENOMIC DNA]</scope>
</reference>
<gene>
    <name evidence="1" type="ORF">UT19_C0001G0035</name>
</gene>
<comment type="caution">
    <text evidence="1">The sequence shown here is derived from an EMBL/GenBank/DDBJ whole genome shotgun (WGS) entry which is preliminary data.</text>
</comment>
<protein>
    <recommendedName>
        <fullName evidence="3">DUF1573 domain-containing protein</fullName>
    </recommendedName>
</protein>
<dbReference type="AlphaFoldDB" id="A0A0G0LRG4"/>
<evidence type="ECO:0000313" key="1">
    <source>
        <dbReference type="EMBL" id="KKQ94503.1"/>
    </source>
</evidence>
<accession>A0A0G0LRG4</accession>
<organism evidence="1 2">
    <name type="scientific">Candidatus Woesebacteria bacterium GW2011_GWB1_39_10b</name>
    <dbReference type="NCBI Taxonomy" id="1618573"/>
    <lineage>
        <taxon>Bacteria</taxon>
        <taxon>Candidatus Woeseibacteriota</taxon>
    </lineage>
</organism>
<dbReference type="Gene3D" id="2.60.40.10">
    <property type="entry name" value="Immunoglobulins"/>
    <property type="match status" value="1"/>
</dbReference>
<dbReference type="InterPro" id="IPR011467">
    <property type="entry name" value="DUF1573"/>
</dbReference>
<dbReference type="PANTHER" id="PTHR37833">
    <property type="entry name" value="LIPOPROTEIN-RELATED"/>
    <property type="match status" value="1"/>
</dbReference>
<evidence type="ECO:0008006" key="3">
    <source>
        <dbReference type="Google" id="ProtNLM"/>
    </source>
</evidence>
<dbReference type="EMBL" id="LBVW01000001">
    <property type="protein sequence ID" value="KKQ94503.1"/>
    <property type="molecule type" value="Genomic_DNA"/>
</dbReference>
<proteinExistence type="predicted"/>
<dbReference type="PANTHER" id="PTHR37833:SF1">
    <property type="entry name" value="SIGNAL PEPTIDE PROTEIN"/>
    <property type="match status" value="1"/>
</dbReference>
<dbReference type="Pfam" id="PF07610">
    <property type="entry name" value="DUF1573"/>
    <property type="match status" value="1"/>
</dbReference>
<evidence type="ECO:0000313" key="2">
    <source>
        <dbReference type="Proteomes" id="UP000034932"/>
    </source>
</evidence>
<sequence>MLNMNFNRIIKLVVAIVLTTAAVFIARSVIIQSDLKETKNAPSQEVSKESNSVVVITPSSQNLGKVIYGDVATTTFTLTNSTSKLLKITRVSTSCGCTKAEVEKRDLGAKETTLVKVSFDPAVHKDDTDIGEVTRSIYISTDNPDFPQLTSTITANVIKEASQ</sequence>
<dbReference type="Proteomes" id="UP000034932">
    <property type="component" value="Unassembled WGS sequence"/>
</dbReference>
<dbReference type="InterPro" id="IPR013783">
    <property type="entry name" value="Ig-like_fold"/>
</dbReference>
<name>A0A0G0LRG4_9BACT</name>
<dbReference type="STRING" id="1618573.UT19_C0001G0035"/>